<dbReference type="NCBIfam" id="TIGR00641">
    <property type="entry name" value="acid_CoA_mut_N"/>
    <property type="match status" value="1"/>
</dbReference>
<evidence type="ECO:0000256" key="6">
    <source>
        <dbReference type="ARBA" id="ARBA00023285"/>
    </source>
</evidence>
<dbReference type="InterPro" id="IPR006099">
    <property type="entry name" value="MeMalonylCoA_mutase_a/b_cat"/>
</dbReference>
<dbReference type="SUPFAM" id="SSF51703">
    <property type="entry name" value="Cobalamin (vitamin B12)-dependent enzymes"/>
    <property type="match status" value="1"/>
</dbReference>
<dbReference type="InterPro" id="IPR016176">
    <property type="entry name" value="Cbl-dep_enz_cat"/>
</dbReference>
<comment type="cofactor">
    <cofactor evidence="1">
        <name>adenosylcob(III)alamin</name>
        <dbReference type="ChEBI" id="CHEBI:18408"/>
    </cofactor>
</comment>
<dbReference type="GO" id="GO:0004494">
    <property type="term" value="F:methylmalonyl-CoA mutase activity"/>
    <property type="evidence" value="ECO:0007669"/>
    <property type="project" value="InterPro"/>
</dbReference>
<keyword evidence="4" id="KW-0479">Metal-binding</keyword>
<evidence type="ECO:0000256" key="2">
    <source>
        <dbReference type="ARBA" id="ARBA00008465"/>
    </source>
</evidence>
<keyword evidence="5" id="KW-0413">Isomerase</keyword>
<keyword evidence="3" id="KW-0846">Cobalamin</keyword>
<dbReference type="Pfam" id="PF01642">
    <property type="entry name" value="MM_CoA_mutase"/>
    <property type="match status" value="1"/>
</dbReference>
<dbReference type="GO" id="GO:0046872">
    <property type="term" value="F:metal ion binding"/>
    <property type="evidence" value="ECO:0007669"/>
    <property type="project" value="UniProtKB-KW"/>
</dbReference>
<feature type="domain" description="B12-binding" evidence="7">
    <location>
        <begin position="529"/>
        <end position="658"/>
    </location>
</feature>
<dbReference type="OrthoDB" id="9762378at2"/>
<dbReference type="NCBIfam" id="TIGR00640">
    <property type="entry name" value="acid_CoA_mut_C"/>
    <property type="match status" value="1"/>
</dbReference>
<sequence length="663" mass="72327">MSRKPFQHAPDAPWIFRTYAGHSTAAKSNALYRRNLAAGQTGLSVAFDLPTQTGYDADHILARGEVGKVGVPVGHLGDMRTLFDGIPLDRMNTSMTINAPAAWLLAMYVALADEQGADRKALQGTTQNDLIKEYLSRGTYIFPPQPSLKLIGDMIAWCYREVPKWNPMNVCSYHLQEAGATPEQELAYALATAISVLDTVRAGGQVPEQDFEIVCSRISFFVNAGVRFVTELCKMRTFTVLWDEILRERYGVQDAKARRFRYGVQVNSLGLTEPQPENNVYRILLEALAVTLSKDARCRALQLPAWNEALGLPRPWDQQWSLRMQQVLAYETDLLEYEDLFAGSHVVEAKVAQLREGALAELGRIDEMGGASAAIDYMKGALVASNADRVRSVETGEMTVVGVNRWTDSEPSPLSAGEGAIETVDPRLEAEVVSRLKAWRAERDATAADLAVSALKTAAREGRNIMEPSIAAAKAGVTTGEWAFALREVFGEYRGPTGVAVVVATGEDAEDIEAVKADVERVSQVLGRTLSYLIGKPGLDGHSNGAEQIATRARAVGMEVHYDGIRSTPEEIVRRAKATRAHVVGLSILSGSHLDLVQEVVRLMRAEGLAEVPVVVGGIIPPEDALILKQMGVRRVYTPKDFKLTQIMADVVKVVEDAALATA</sequence>
<dbReference type="RefSeq" id="WP_099620567.1">
    <property type="nucleotide sequence ID" value="NZ_CP024201.1"/>
</dbReference>
<dbReference type="InterPro" id="IPR036724">
    <property type="entry name" value="Cobalamin-bd_sf"/>
</dbReference>
<gene>
    <name evidence="8" type="ORF">CSW64_02215</name>
</gene>
<dbReference type="GO" id="GO:0031419">
    <property type="term" value="F:cobalamin binding"/>
    <property type="evidence" value="ECO:0007669"/>
    <property type="project" value="UniProtKB-KW"/>
</dbReference>
<dbReference type="PANTHER" id="PTHR48101">
    <property type="entry name" value="METHYLMALONYL-COA MUTASE, MITOCHONDRIAL-RELATED"/>
    <property type="match status" value="1"/>
</dbReference>
<protein>
    <submittedName>
        <fullName evidence="8">Protein meaA</fullName>
    </submittedName>
</protein>
<dbReference type="CDD" id="cd02071">
    <property type="entry name" value="MM_CoA_mut_B12_BD"/>
    <property type="match status" value="1"/>
</dbReference>
<dbReference type="InterPro" id="IPR006158">
    <property type="entry name" value="Cobalamin-bd"/>
</dbReference>
<dbReference type="Gene3D" id="3.40.50.280">
    <property type="entry name" value="Cobalamin-binding domain"/>
    <property type="match status" value="1"/>
</dbReference>
<proteinExistence type="inferred from homology"/>
<evidence type="ECO:0000256" key="4">
    <source>
        <dbReference type="ARBA" id="ARBA00022723"/>
    </source>
</evidence>
<name>A0A2D2ATH5_9CAUL</name>
<reference evidence="8 9" key="1">
    <citation type="submission" date="2017-10" db="EMBL/GenBank/DDBJ databases">
        <title>Genome sequence of Caulobacter mirabilis FWC38.</title>
        <authorList>
            <person name="Fiebig A."/>
            <person name="Crosson S."/>
        </authorList>
    </citation>
    <scope>NUCLEOTIDE SEQUENCE [LARGE SCALE GENOMIC DNA]</scope>
    <source>
        <strain evidence="8 9">FWC 38</strain>
    </source>
</reference>
<accession>A0A2D2ATH5</accession>
<keyword evidence="6" id="KW-0170">Cobalt</keyword>
<dbReference type="KEGG" id="cmb:CSW64_02215"/>
<dbReference type="AlphaFoldDB" id="A0A2D2ATH5"/>
<evidence type="ECO:0000313" key="8">
    <source>
        <dbReference type="EMBL" id="ATQ41310.1"/>
    </source>
</evidence>
<keyword evidence="9" id="KW-1185">Reference proteome</keyword>
<organism evidence="8 9">
    <name type="scientific">Caulobacter mirabilis</name>
    <dbReference type="NCBI Taxonomy" id="69666"/>
    <lineage>
        <taxon>Bacteria</taxon>
        <taxon>Pseudomonadati</taxon>
        <taxon>Pseudomonadota</taxon>
        <taxon>Alphaproteobacteria</taxon>
        <taxon>Caulobacterales</taxon>
        <taxon>Caulobacteraceae</taxon>
        <taxon>Caulobacter</taxon>
    </lineage>
</organism>
<evidence type="ECO:0000313" key="9">
    <source>
        <dbReference type="Proteomes" id="UP000228945"/>
    </source>
</evidence>
<dbReference type="EMBL" id="CP024201">
    <property type="protein sequence ID" value="ATQ41310.1"/>
    <property type="molecule type" value="Genomic_DNA"/>
</dbReference>
<dbReference type="SUPFAM" id="SSF52242">
    <property type="entry name" value="Cobalamin (vitamin B12)-binding domain"/>
    <property type="match status" value="1"/>
</dbReference>
<dbReference type="InterPro" id="IPR006098">
    <property type="entry name" value="MMCoA_mutase_a_cat"/>
</dbReference>
<comment type="similarity">
    <text evidence="2">Belongs to the methylmalonyl-CoA mutase family.</text>
</comment>
<dbReference type="InterPro" id="IPR006159">
    <property type="entry name" value="Acid_CoA_mut_C"/>
</dbReference>
<evidence type="ECO:0000256" key="3">
    <source>
        <dbReference type="ARBA" id="ARBA00022628"/>
    </source>
</evidence>
<dbReference type="PANTHER" id="PTHR48101:SF3">
    <property type="entry name" value="COENZYME B12-DEPENDENT MUTASE"/>
    <property type="match status" value="1"/>
</dbReference>
<dbReference type="Proteomes" id="UP000228945">
    <property type="component" value="Chromosome"/>
</dbReference>
<evidence type="ECO:0000256" key="5">
    <source>
        <dbReference type="ARBA" id="ARBA00023235"/>
    </source>
</evidence>
<evidence type="ECO:0000259" key="7">
    <source>
        <dbReference type="PROSITE" id="PS51332"/>
    </source>
</evidence>
<dbReference type="Pfam" id="PF02310">
    <property type="entry name" value="B12-binding"/>
    <property type="match status" value="1"/>
</dbReference>
<evidence type="ECO:0000256" key="1">
    <source>
        <dbReference type="ARBA" id="ARBA00001922"/>
    </source>
</evidence>
<dbReference type="Gene3D" id="3.20.20.240">
    <property type="entry name" value="Methylmalonyl-CoA mutase"/>
    <property type="match status" value="1"/>
</dbReference>
<dbReference type="PROSITE" id="PS51332">
    <property type="entry name" value="B12_BINDING"/>
    <property type="match status" value="1"/>
</dbReference>